<dbReference type="GO" id="GO:0006412">
    <property type="term" value="P:translation"/>
    <property type="evidence" value="ECO:0007669"/>
    <property type="project" value="UniProtKB-UniRule"/>
</dbReference>
<dbReference type="InterPro" id="IPR011332">
    <property type="entry name" value="Ribosomal_zn-bd"/>
</dbReference>
<dbReference type="NCBIfam" id="TIGR01031">
    <property type="entry name" value="rpmF_bact"/>
    <property type="match status" value="1"/>
</dbReference>
<dbReference type="AlphaFoldDB" id="A0A7C0VD63"/>
<name>A0A7C0VD63_UNCW3</name>
<gene>
    <name evidence="5" type="primary">rpmF</name>
    <name evidence="6" type="ORF">ENF18_08775</name>
</gene>
<protein>
    <recommendedName>
        <fullName evidence="4 5">Large ribosomal subunit protein bL32</fullName>
    </recommendedName>
</protein>
<dbReference type="Pfam" id="PF01783">
    <property type="entry name" value="Ribosomal_L32p"/>
    <property type="match status" value="1"/>
</dbReference>
<evidence type="ECO:0000256" key="4">
    <source>
        <dbReference type="ARBA" id="ARBA00035178"/>
    </source>
</evidence>
<comment type="caution">
    <text evidence="6">The sequence shown here is derived from an EMBL/GenBank/DDBJ whole genome shotgun (WGS) entry which is preliminary data.</text>
</comment>
<evidence type="ECO:0000313" key="6">
    <source>
        <dbReference type="EMBL" id="HDI83866.1"/>
    </source>
</evidence>
<dbReference type="PANTHER" id="PTHR35534">
    <property type="entry name" value="50S RIBOSOMAL PROTEIN L32"/>
    <property type="match status" value="1"/>
</dbReference>
<dbReference type="InterPro" id="IPR044957">
    <property type="entry name" value="Ribosomal_bL32_bact"/>
</dbReference>
<dbReference type="Proteomes" id="UP000885847">
    <property type="component" value="Unassembled WGS sequence"/>
</dbReference>
<accession>A0A7C0VD63</accession>
<dbReference type="PANTHER" id="PTHR35534:SF1">
    <property type="entry name" value="LARGE RIBOSOMAL SUBUNIT PROTEIN BL32"/>
    <property type="match status" value="1"/>
</dbReference>
<dbReference type="GO" id="GO:0015934">
    <property type="term" value="C:large ribosomal subunit"/>
    <property type="evidence" value="ECO:0007669"/>
    <property type="project" value="InterPro"/>
</dbReference>
<dbReference type="HAMAP" id="MF_00340">
    <property type="entry name" value="Ribosomal_bL32"/>
    <property type="match status" value="1"/>
</dbReference>
<evidence type="ECO:0000256" key="2">
    <source>
        <dbReference type="ARBA" id="ARBA00022980"/>
    </source>
</evidence>
<evidence type="ECO:0000256" key="3">
    <source>
        <dbReference type="ARBA" id="ARBA00023274"/>
    </source>
</evidence>
<dbReference type="SUPFAM" id="SSF57829">
    <property type="entry name" value="Zn-binding ribosomal proteins"/>
    <property type="match status" value="1"/>
</dbReference>
<organism evidence="6">
    <name type="scientific">candidate division WOR-3 bacterium</name>
    <dbReference type="NCBI Taxonomy" id="2052148"/>
    <lineage>
        <taxon>Bacteria</taxon>
        <taxon>Bacteria division WOR-3</taxon>
    </lineage>
</organism>
<proteinExistence type="inferred from homology"/>
<evidence type="ECO:0000256" key="5">
    <source>
        <dbReference type="HAMAP-Rule" id="MF_00340"/>
    </source>
</evidence>
<reference evidence="6" key="1">
    <citation type="journal article" date="2020" name="mSystems">
        <title>Genome- and Community-Level Interaction Insights into Carbon Utilization and Element Cycling Functions of Hydrothermarchaeota in Hydrothermal Sediment.</title>
        <authorList>
            <person name="Zhou Z."/>
            <person name="Liu Y."/>
            <person name="Xu W."/>
            <person name="Pan J."/>
            <person name="Luo Z.H."/>
            <person name="Li M."/>
        </authorList>
    </citation>
    <scope>NUCLEOTIDE SEQUENCE [LARGE SCALE GENOMIC DNA]</scope>
    <source>
        <strain evidence="6">HyVt-102</strain>
    </source>
</reference>
<dbReference type="GO" id="GO:0003735">
    <property type="term" value="F:structural constituent of ribosome"/>
    <property type="evidence" value="ECO:0007669"/>
    <property type="project" value="InterPro"/>
</dbReference>
<sequence>MPVPKKRQSKARVRKRRTHWKIGKPTLVRCPKCHQFMVPHRVCPHCGYYAGRLVVKQVEEV</sequence>
<dbReference type="EMBL" id="DQWE01000407">
    <property type="protein sequence ID" value="HDI83866.1"/>
    <property type="molecule type" value="Genomic_DNA"/>
</dbReference>
<evidence type="ECO:0000256" key="1">
    <source>
        <dbReference type="ARBA" id="ARBA00008560"/>
    </source>
</evidence>
<comment type="similarity">
    <text evidence="1 5">Belongs to the bacterial ribosomal protein bL32 family.</text>
</comment>
<keyword evidence="3 5" id="KW-0687">Ribonucleoprotein</keyword>
<dbReference type="InterPro" id="IPR002677">
    <property type="entry name" value="Ribosomal_bL32"/>
</dbReference>
<keyword evidence="2 5" id="KW-0689">Ribosomal protein</keyword>